<reference evidence="1" key="1">
    <citation type="submission" date="2022-10" db="EMBL/GenBank/DDBJ databases">
        <title>Tapping the CABI collections for fungal endophytes: first genome assemblies for Collariella, Neodidymelliopsis, Ascochyta clinopodiicola, Didymella pomorum, Didymosphaeria variabile, Neocosmospora piperis and Neocucurbitaria cava.</title>
        <authorList>
            <person name="Hill R."/>
        </authorList>
    </citation>
    <scope>NUCLEOTIDE SEQUENCE</scope>
    <source>
        <strain evidence="1">IMI 360193</strain>
    </source>
</reference>
<dbReference type="AlphaFoldDB" id="A0A9W9BVC7"/>
<organism evidence="1 2">
    <name type="scientific">Didymella glomerata</name>
    <dbReference type="NCBI Taxonomy" id="749621"/>
    <lineage>
        <taxon>Eukaryota</taxon>
        <taxon>Fungi</taxon>
        <taxon>Dikarya</taxon>
        <taxon>Ascomycota</taxon>
        <taxon>Pezizomycotina</taxon>
        <taxon>Dothideomycetes</taxon>
        <taxon>Pleosporomycetidae</taxon>
        <taxon>Pleosporales</taxon>
        <taxon>Pleosporineae</taxon>
        <taxon>Didymellaceae</taxon>
        <taxon>Didymella</taxon>
    </lineage>
</organism>
<name>A0A9W9BVC7_9PLEO</name>
<dbReference type="OrthoDB" id="3626597at2759"/>
<protein>
    <submittedName>
        <fullName evidence="1">Uncharacterized protein</fullName>
    </submittedName>
</protein>
<accession>A0A9W9BVC7</accession>
<gene>
    <name evidence="1" type="ORF">N0V87_009232</name>
</gene>
<sequence length="224" mass="24862">MPVKYLQRQLVSNYDPNRDHAVLPREQTRKFWQLQSDLDPHIFVDDHEYIGRGPVAQRCIRTQHLLVSANNGRNVRPSIRSLNEAFSTDVFAAVQAKDLRTYAYFTTSVLNATITIQGPDAHAQANHEGACNCQALNFLVEACGNRLTGQHFQRRVASHLITLTIIIDKAVDHFDSVYTTTEAGRRAFTDSEEGVVVSKLEGVAGTTVVADSTTRRVCIPVGGL</sequence>
<comment type="caution">
    <text evidence="1">The sequence shown here is derived from an EMBL/GenBank/DDBJ whole genome shotgun (WGS) entry which is preliminary data.</text>
</comment>
<dbReference type="EMBL" id="JAPEUV010000153">
    <property type="protein sequence ID" value="KAJ4331336.1"/>
    <property type="molecule type" value="Genomic_DNA"/>
</dbReference>
<dbReference type="Proteomes" id="UP001140562">
    <property type="component" value="Unassembled WGS sequence"/>
</dbReference>
<evidence type="ECO:0000313" key="2">
    <source>
        <dbReference type="Proteomes" id="UP001140562"/>
    </source>
</evidence>
<keyword evidence="2" id="KW-1185">Reference proteome</keyword>
<evidence type="ECO:0000313" key="1">
    <source>
        <dbReference type="EMBL" id="KAJ4331336.1"/>
    </source>
</evidence>
<proteinExistence type="predicted"/>